<organism evidence="1 2">
    <name type="scientific">Athelia psychrophila</name>
    <dbReference type="NCBI Taxonomy" id="1759441"/>
    <lineage>
        <taxon>Eukaryota</taxon>
        <taxon>Fungi</taxon>
        <taxon>Dikarya</taxon>
        <taxon>Basidiomycota</taxon>
        <taxon>Agaricomycotina</taxon>
        <taxon>Agaricomycetes</taxon>
        <taxon>Agaricomycetidae</taxon>
        <taxon>Atheliales</taxon>
        <taxon>Atheliaceae</taxon>
        <taxon>Athelia</taxon>
    </lineage>
</organism>
<accession>A0A166A0B2</accession>
<protein>
    <submittedName>
        <fullName evidence="1">Uncharacterized protein</fullName>
    </submittedName>
</protein>
<dbReference type="EMBL" id="KV417668">
    <property type="protein sequence ID" value="KZP11115.1"/>
    <property type="molecule type" value="Genomic_DNA"/>
</dbReference>
<gene>
    <name evidence="1" type="ORF">FIBSPDRAFT_937683</name>
</gene>
<name>A0A166A0B2_9AGAM</name>
<proteinExistence type="predicted"/>
<dbReference type="Proteomes" id="UP000076532">
    <property type="component" value="Unassembled WGS sequence"/>
</dbReference>
<evidence type="ECO:0000313" key="2">
    <source>
        <dbReference type="Proteomes" id="UP000076532"/>
    </source>
</evidence>
<dbReference type="AlphaFoldDB" id="A0A166A0B2"/>
<keyword evidence="2" id="KW-1185">Reference proteome</keyword>
<reference evidence="1 2" key="1">
    <citation type="journal article" date="2016" name="Mol. Biol. Evol.">
        <title>Comparative Genomics of Early-Diverging Mushroom-Forming Fungi Provides Insights into the Origins of Lignocellulose Decay Capabilities.</title>
        <authorList>
            <person name="Nagy L.G."/>
            <person name="Riley R."/>
            <person name="Tritt A."/>
            <person name="Adam C."/>
            <person name="Daum C."/>
            <person name="Floudas D."/>
            <person name="Sun H."/>
            <person name="Yadav J.S."/>
            <person name="Pangilinan J."/>
            <person name="Larsson K.H."/>
            <person name="Matsuura K."/>
            <person name="Barry K."/>
            <person name="Labutti K."/>
            <person name="Kuo R."/>
            <person name="Ohm R.A."/>
            <person name="Bhattacharya S.S."/>
            <person name="Shirouzu T."/>
            <person name="Yoshinaga Y."/>
            <person name="Martin F.M."/>
            <person name="Grigoriev I.V."/>
            <person name="Hibbett D.S."/>
        </authorList>
    </citation>
    <scope>NUCLEOTIDE SEQUENCE [LARGE SCALE GENOMIC DNA]</scope>
    <source>
        <strain evidence="1 2">CBS 109695</strain>
    </source>
</reference>
<dbReference type="OrthoDB" id="2684236at2759"/>
<dbReference type="STRING" id="436010.A0A166A0B2"/>
<evidence type="ECO:0000313" key="1">
    <source>
        <dbReference type="EMBL" id="KZP11115.1"/>
    </source>
</evidence>
<sequence length="407" mass="45192">MVSTNDAPLGLPLQAYTFPATFKIGHKETSGLLVTPAQLRGHLGLLRLFWDLRQRAESVDQDSRLPAFTKRMDPELRWAYFVTLAVDRFERWVKNMHADSVSFIFPPIDVVMVWHAYLLNPGWFSEDTARITDLKTLGMLSEKLAHAIETNAFDTEPSDCSIQAWVQSTSSPYDPFDSAAITEHRKIQCPHCRIAIDALHEGHTAICWPPSRPHNAHYTFSDDKVEEDHLSHSFDETCHAWHSKFHVAYMHCGCPLPGDHIGEKLVFKIKHHNHPPAFLHPPNNPDILGATHPSDHNSVFAFHHTKRMEAARTKRKDKVQHRHARDATSVLRGKLSREAFAREEGHEQAFLVPVPYNYCQSFGGCMAWHGGVDGEAGSCATGADGCATGHSACRGGGCGAAGCGGGV</sequence>